<dbReference type="InterPro" id="IPR050796">
    <property type="entry name" value="SCF_F-box_component"/>
</dbReference>
<dbReference type="PANTHER" id="PTHR31672">
    <property type="entry name" value="BNACNNG10540D PROTEIN"/>
    <property type="match status" value="1"/>
</dbReference>
<accession>A0A0E0M8X4</accession>
<evidence type="ECO:0000313" key="1">
    <source>
        <dbReference type="EnsemblPlants" id="OPUNC10G12070.1"/>
    </source>
</evidence>
<name>A0A0E0M8X4_ORYPU</name>
<evidence type="ECO:0008006" key="3">
    <source>
        <dbReference type="Google" id="ProtNLM"/>
    </source>
</evidence>
<dbReference type="HOGENOM" id="CLU_661196_0_0_1"/>
<dbReference type="STRING" id="4537.A0A0E0M8X4"/>
<evidence type="ECO:0000313" key="2">
    <source>
        <dbReference type="Proteomes" id="UP000026962"/>
    </source>
</evidence>
<dbReference type="AlphaFoldDB" id="A0A0E0M8X4"/>
<dbReference type="eggNOG" id="ENOG502S2YF">
    <property type="taxonomic scope" value="Eukaryota"/>
</dbReference>
<reference evidence="1" key="1">
    <citation type="submission" date="2015-04" db="UniProtKB">
        <authorList>
            <consortium name="EnsemblPlants"/>
        </authorList>
    </citation>
    <scope>IDENTIFICATION</scope>
</reference>
<sequence length="416" mass="46425">MAAWPEPDMLLRPSSIAPLTMHDGSGDDEKKIIFRTDKSIVFGVDLDGIGTNATPPEILLKPEDAIAMAETHLSPETTTTCSFQSQQYPPGLGLFEESLVLVGRTFEEIVFSSPVIRAWSEVLKWLPARTVSDLSLVRREWCAMVTTNRFIRSHAIPLDQARRLHPPPPPPRVKCSAACGFTDLDDLMIYGNRPRMCTSTPFICSPPCHGLNLGTFHRAADIEVLAAYANGKIYWVVEHQFRTPPSSTAVACELLVFDVEARKFEAIQGPPCRRRGFNFDPIGPPQTNRKIEPCHRHGNGRISLLELHGALCVACSDPATAAIDMWMVKDDGAWSVEYRLEIGEFSPEYPLEATSPMAIDPSVARFRSVSRSWRAMLSSAPFVQLHLRRASRPGQLKVFFHSDNGVNDVRLDEHYF</sequence>
<dbReference type="EnsemblPlants" id="OPUNC10G12070.1">
    <property type="protein sequence ID" value="OPUNC10G12070.1"/>
    <property type="gene ID" value="OPUNC10G12070"/>
</dbReference>
<reference evidence="1" key="2">
    <citation type="submission" date="2018-05" db="EMBL/GenBank/DDBJ databases">
        <title>OpunRS2 (Oryza punctata Reference Sequence Version 2).</title>
        <authorList>
            <person name="Zhang J."/>
            <person name="Kudrna D."/>
            <person name="Lee S."/>
            <person name="Talag J."/>
            <person name="Welchert J."/>
            <person name="Wing R.A."/>
        </authorList>
    </citation>
    <scope>NUCLEOTIDE SEQUENCE [LARGE SCALE GENOMIC DNA]</scope>
</reference>
<proteinExistence type="predicted"/>
<keyword evidence="2" id="KW-1185">Reference proteome</keyword>
<protein>
    <recommendedName>
        <fullName evidence="3">F-box associated domain-containing protein</fullName>
    </recommendedName>
</protein>
<organism evidence="1">
    <name type="scientific">Oryza punctata</name>
    <name type="common">Red rice</name>
    <dbReference type="NCBI Taxonomy" id="4537"/>
    <lineage>
        <taxon>Eukaryota</taxon>
        <taxon>Viridiplantae</taxon>
        <taxon>Streptophyta</taxon>
        <taxon>Embryophyta</taxon>
        <taxon>Tracheophyta</taxon>
        <taxon>Spermatophyta</taxon>
        <taxon>Magnoliopsida</taxon>
        <taxon>Liliopsida</taxon>
        <taxon>Poales</taxon>
        <taxon>Poaceae</taxon>
        <taxon>BOP clade</taxon>
        <taxon>Oryzoideae</taxon>
        <taxon>Oryzeae</taxon>
        <taxon>Oryzinae</taxon>
        <taxon>Oryza</taxon>
    </lineage>
</organism>
<dbReference type="Gramene" id="OPUNC10G12070.1">
    <property type="protein sequence ID" value="OPUNC10G12070.1"/>
    <property type="gene ID" value="OPUNC10G12070"/>
</dbReference>
<dbReference type="Proteomes" id="UP000026962">
    <property type="component" value="Chromosome 10"/>
</dbReference>